<dbReference type="InParanoid" id="A0A1E7F795"/>
<evidence type="ECO:0000256" key="2">
    <source>
        <dbReference type="SAM" id="MobiDB-lite"/>
    </source>
</evidence>
<dbReference type="Pfam" id="PF00006">
    <property type="entry name" value="ATP-synt_ab"/>
    <property type="match status" value="1"/>
</dbReference>
<evidence type="ECO:0000313" key="5">
    <source>
        <dbReference type="Proteomes" id="UP000095751"/>
    </source>
</evidence>
<dbReference type="AlphaFoldDB" id="A0A1E7F795"/>
<evidence type="ECO:0000313" key="4">
    <source>
        <dbReference type="EMBL" id="OEU13984.1"/>
    </source>
</evidence>
<dbReference type="KEGG" id="fcy:FRACYDRAFT_242337"/>
<dbReference type="OrthoDB" id="9805536at2759"/>
<feature type="region of interest" description="Disordered" evidence="2">
    <location>
        <begin position="108"/>
        <end position="164"/>
    </location>
</feature>
<gene>
    <name evidence="4" type="ORF">FRACYDRAFT_242337</name>
</gene>
<feature type="compositionally biased region" description="Low complexity" evidence="2">
    <location>
        <begin position="150"/>
        <end position="160"/>
    </location>
</feature>
<proteinExistence type="inferred from homology"/>
<dbReference type="SUPFAM" id="SSF52540">
    <property type="entry name" value="P-loop containing nucleoside triphosphate hydrolases"/>
    <property type="match status" value="1"/>
</dbReference>
<dbReference type="Gene3D" id="3.40.50.300">
    <property type="entry name" value="P-loop containing nucleotide triphosphate hydrolases"/>
    <property type="match status" value="1"/>
</dbReference>
<dbReference type="GO" id="GO:0043531">
    <property type="term" value="F:ADP binding"/>
    <property type="evidence" value="ECO:0007669"/>
    <property type="project" value="TreeGrafter"/>
</dbReference>
<dbReference type="InterPro" id="IPR005294">
    <property type="entry name" value="ATP_synth_F1_asu"/>
</dbReference>
<keyword evidence="5" id="KW-1185">Reference proteome</keyword>
<dbReference type="GO" id="GO:0046933">
    <property type="term" value="F:proton-transporting ATP synthase activity, rotational mechanism"/>
    <property type="evidence" value="ECO:0007669"/>
    <property type="project" value="InterPro"/>
</dbReference>
<feature type="compositionally biased region" description="Polar residues" evidence="2">
    <location>
        <begin position="121"/>
        <end position="143"/>
    </location>
</feature>
<dbReference type="EMBL" id="KV784361">
    <property type="protein sequence ID" value="OEU13984.1"/>
    <property type="molecule type" value="Genomic_DNA"/>
</dbReference>
<dbReference type="PANTHER" id="PTHR48082">
    <property type="entry name" value="ATP SYNTHASE SUBUNIT ALPHA, MITOCHONDRIAL"/>
    <property type="match status" value="1"/>
</dbReference>
<dbReference type="PANTHER" id="PTHR48082:SF2">
    <property type="entry name" value="ATP SYNTHASE SUBUNIT ALPHA, MITOCHONDRIAL"/>
    <property type="match status" value="1"/>
</dbReference>
<name>A0A1E7F795_9STRA</name>
<dbReference type="InterPro" id="IPR000194">
    <property type="entry name" value="ATPase_F1/V1/A1_a/bsu_nucl-bd"/>
</dbReference>
<evidence type="ECO:0000256" key="1">
    <source>
        <dbReference type="ARBA" id="ARBA00008936"/>
    </source>
</evidence>
<dbReference type="GO" id="GO:0005524">
    <property type="term" value="F:ATP binding"/>
    <property type="evidence" value="ECO:0007669"/>
    <property type="project" value="InterPro"/>
</dbReference>
<accession>A0A1E7F795</accession>
<organism evidence="4 5">
    <name type="scientific">Fragilariopsis cylindrus CCMP1102</name>
    <dbReference type="NCBI Taxonomy" id="635003"/>
    <lineage>
        <taxon>Eukaryota</taxon>
        <taxon>Sar</taxon>
        <taxon>Stramenopiles</taxon>
        <taxon>Ochrophyta</taxon>
        <taxon>Bacillariophyta</taxon>
        <taxon>Bacillariophyceae</taxon>
        <taxon>Bacillariophycidae</taxon>
        <taxon>Bacillariales</taxon>
        <taxon>Bacillariaceae</taxon>
        <taxon>Fragilariopsis</taxon>
    </lineage>
</organism>
<feature type="domain" description="ATPase F1/V1/A1 complex alpha/beta subunit nucleotide-binding" evidence="3">
    <location>
        <begin position="345"/>
        <end position="527"/>
    </location>
</feature>
<protein>
    <recommendedName>
        <fullName evidence="3">ATPase F1/V1/A1 complex alpha/beta subunit nucleotide-binding domain-containing protein</fullName>
    </recommendedName>
</protein>
<sequence length="677" mass="73066">MFVTVARATANTIITSTKKSPVFLSSTSTAGSLLLFSPQQRRTISQQTNYSTDNVAPLKITKTRKNMNLFHLKHATFMSFLASSSPPSAWSLSPASITMSSSKRSIHYNNHHHHDPLFSRGRQQVTTSGTTSRSKFSTLQSAVTKEDIESPSSSSSSTSTDGGGVAYARGNIVNTFRGGLVAVRIDDDLTDNIMKDAEAELKSTNNDDIIPENVEKEINKNKGVVKPDDALAGDLIGRQVVFENGQMGVVVVHRPPMVYVYRDSKGNDNDNDSVEQPLEGIVTVLDNLFSISVPDNLKTADCFGRNTGLAAMAAATDTKTMMRPILASIPKVNEIALINRPLITGVTMFDALAPIGKGQNMLLIGHNEDRMRGYAMDMISIQKTNDVKCVYAFTGDEDNQKKLKGIMESAGLDEDDVILVSSDDSKDDSSNAAEACLTAAAACAIGEAYAIEEGMDTLVIIDNIDLHKKFWDVTTRSLVDVFGIDAVVKGDRDGGASSEMRAFFSSLVQRSAQFNKKKGGGSVTLLLMQTIPKITDGKDESDIVFSLDDFEGSPEKVKERLKMLVQKNIPLTASTLRKIKIPVPSAEEGKRRLQPGSGARKLSESCVALLAASSGALNNSIDSGVLAGSDEGTQLIRDLLDHVNKSVPGCLDEIDLTLDFTEETKVDIVAAITSYND</sequence>
<evidence type="ECO:0000259" key="3">
    <source>
        <dbReference type="Pfam" id="PF00006"/>
    </source>
</evidence>
<dbReference type="GO" id="GO:0045259">
    <property type="term" value="C:proton-transporting ATP synthase complex"/>
    <property type="evidence" value="ECO:0007669"/>
    <property type="project" value="InterPro"/>
</dbReference>
<dbReference type="Proteomes" id="UP000095751">
    <property type="component" value="Unassembled WGS sequence"/>
</dbReference>
<comment type="similarity">
    <text evidence="1">Belongs to the ATPase alpha/beta chains family.</text>
</comment>
<dbReference type="InterPro" id="IPR027417">
    <property type="entry name" value="P-loop_NTPase"/>
</dbReference>
<reference evidence="4 5" key="1">
    <citation type="submission" date="2016-09" db="EMBL/GenBank/DDBJ databases">
        <title>Extensive genetic diversity and differential bi-allelic expression allows diatom success in the polar Southern Ocean.</title>
        <authorList>
            <consortium name="DOE Joint Genome Institute"/>
            <person name="Mock T."/>
            <person name="Otillar R.P."/>
            <person name="Strauss J."/>
            <person name="Dupont C."/>
            <person name="Frickenhaus S."/>
            <person name="Maumus F."/>
            <person name="Mcmullan M."/>
            <person name="Sanges R."/>
            <person name="Schmutz J."/>
            <person name="Toseland A."/>
            <person name="Valas R."/>
            <person name="Veluchamy A."/>
            <person name="Ward B.J."/>
            <person name="Allen A."/>
            <person name="Barry K."/>
            <person name="Falciatore A."/>
            <person name="Ferrante M."/>
            <person name="Fortunato A.E."/>
            <person name="Gloeckner G."/>
            <person name="Gruber A."/>
            <person name="Hipkin R."/>
            <person name="Janech M."/>
            <person name="Kroth P."/>
            <person name="Leese F."/>
            <person name="Lindquist E."/>
            <person name="Lyon B.R."/>
            <person name="Martin J."/>
            <person name="Mayer C."/>
            <person name="Parker M."/>
            <person name="Quesneville H."/>
            <person name="Raymond J."/>
            <person name="Uhlig C."/>
            <person name="Valentin K.U."/>
            <person name="Worden A.Z."/>
            <person name="Armbrust E.V."/>
            <person name="Bowler C."/>
            <person name="Green B."/>
            <person name="Moulton V."/>
            <person name="Van Oosterhout C."/>
            <person name="Grigoriev I."/>
        </authorList>
    </citation>
    <scope>NUCLEOTIDE SEQUENCE [LARGE SCALE GENOMIC DNA]</scope>
    <source>
        <strain evidence="4 5">CCMP1102</strain>
    </source>
</reference>